<organism evidence="1 2">
    <name type="scientific">Megasphaera paucivorans</name>
    <dbReference type="NCBI Taxonomy" id="349095"/>
    <lineage>
        <taxon>Bacteria</taxon>
        <taxon>Bacillati</taxon>
        <taxon>Bacillota</taxon>
        <taxon>Negativicutes</taxon>
        <taxon>Veillonellales</taxon>
        <taxon>Veillonellaceae</taxon>
        <taxon>Megasphaera</taxon>
    </lineage>
</organism>
<keyword evidence="2" id="KW-1185">Reference proteome</keyword>
<evidence type="ECO:0000313" key="1">
    <source>
        <dbReference type="EMBL" id="SDM24467.1"/>
    </source>
</evidence>
<sequence>MENETRKFIIEKTQELISAPSCSREAKEAAQHWLETVGSEQETEVTKKYLLELESDIMPIDMLIAFAESSKGIEIFGTEKAAAILTHAKQIKSAGAQYCDCPACTAAAAILEKKNLFF</sequence>
<dbReference type="OrthoDB" id="1654682at2"/>
<dbReference type="RefSeq" id="WP_091647887.1">
    <property type="nucleotide sequence ID" value="NZ_FNHQ01000003.1"/>
</dbReference>
<dbReference type="Proteomes" id="UP000199309">
    <property type="component" value="Unassembled WGS sequence"/>
</dbReference>
<name>A0A1G9RNC8_9FIRM</name>
<proteinExistence type="predicted"/>
<dbReference type="STRING" id="349095.SAMN05660299_00511"/>
<reference evidence="1 2" key="1">
    <citation type="submission" date="2016-10" db="EMBL/GenBank/DDBJ databases">
        <authorList>
            <person name="de Groot N.N."/>
        </authorList>
    </citation>
    <scope>NUCLEOTIDE SEQUENCE [LARGE SCALE GENOMIC DNA]</scope>
    <source>
        <strain evidence="1 2">DSM 16981</strain>
    </source>
</reference>
<dbReference type="EMBL" id="FNHQ01000003">
    <property type="protein sequence ID" value="SDM24467.1"/>
    <property type="molecule type" value="Genomic_DNA"/>
</dbReference>
<evidence type="ECO:0000313" key="2">
    <source>
        <dbReference type="Proteomes" id="UP000199309"/>
    </source>
</evidence>
<dbReference type="AlphaFoldDB" id="A0A1G9RNC8"/>
<evidence type="ECO:0008006" key="3">
    <source>
        <dbReference type="Google" id="ProtNLM"/>
    </source>
</evidence>
<gene>
    <name evidence="1" type="ORF">SAMN05660299_00511</name>
</gene>
<accession>A0A1G9RNC8</accession>
<protein>
    <recommendedName>
        <fullName evidence="3">Molecular chaperone Hsp90</fullName>
    </recommendedName>
</protein>